<dbReference type="Proteomes" id="UP000823561">
    <property type="component" value="Chromosome 1"/>
</dbReference>
<gene>
    <name evidence="2" type="ORF">AALO_G00016890</name>
</gene>
<evidence type="ECO:0000313" key="3">
    <source>
        <dbReference type="Proteomes" id="UP000823561"/>
    </source>
</evidence>
<feature type="region of interest" description="Disordered" evidence="1">
    <location>
        <begin position="24"/>
        <end position="49"/>
    </location>
</feature>
<evidence type="ECO:0000313" key="2">
    <source>
        <dbReference type="EMBL" id="KAG5286611.1"/>
    </source>
</evidence>
<dbReference type="EMBL" id="JADWDJ010000001">
    <property type="protein sequence ID" value="KAG5286611.1"/>
    <property type="molecule type" value="Genomic_DNA"/>
</dbReference>
<protein>
    <submittedName>
        <fullName evidence="2">Uncharacterized protein</fullName>
    </submittedName>
</protein>
<accession>A0AAV6HL07</accession>
<keyword evidence="3" id="KW-1185">Reference proteome</keyword>
<proteinExistence type="predicted"/>
<comment type="caution">
    <text evidence="2">The sequence shown here is derived from an EMBL/GenBank/DDBJ whole genome shotgun (WGS) entry which is preliminary data.</text>
</comment>
<sequence>MHQAVSEFVFWLWGAFSTHPLNFDSSPPPTPSTSRCSTSAGQRGSSGGNATCTEAHVALSSVRQTKASLHHLHGISCLINAVFQSSPLPQSTRSQQCQWRIYSDQQRSENLSLTSWTTSMELLRMSHHHVRLRLNRRKTFIRSSPWGGGGKEVHGL</sequence>
<name>A0AAV6HL07_9TELE</name>
<organism evidence="2 3">
    <name type="scientific">Alosa alosa</name>
    <name type="common">allis shad</name>
    <dbReference type="NCBI Taxonomy" id="278164"/>
    <lineage>
        <taxon>Eukaryota</taxon>
        <taxon>Metazoa</taxon>
        <taxon>Chordata</taxon>
        <taxon>Craniata</taxon>
        <taxon>Vertebrata</taxon>
        <taxon>Euteleostomi</taxon>
        <taxon>Actinopterygii</taxon>
        <taxon>Neopterygii</taxon>
        <taxon>Teleostei</taxon>
        <taxon>Clupei</taxon>
        <taxon>Clupeiformes</taxon>
        <taxon>Clupeoidei</taxon>
        <taxon>Clupeidae</taxon>
        <taxon>Alosa</taxon>
    </lineage>
</organism>
<evidence type="ECO:0000256" key="1">
    <source>
        <dbReference type="SAM" id="MobiDB-lite"/>
    </source>
</evidence>
<reference evidence="2 3" key="1">
    <citation type="submission" date="2020-10" db="EMBL/GenBank/DDBJ databases">
        <title>Chromosome-scale genome assembly of the Allis shad, Alosa alosa.</title>
        <authorList>
            <person name="Margot Z."/>
            <person name="Christophe K."/>
            <person name="Cabau C."/>
            <person name="Louis A."/>
            <person name="Berthelot C."/>
            <person name="Parey E."/>
            <person name="Roest Crollius H."/>
            <person name="Montfort J."/>
            <person name="Robinson-Rechavi M."/>
            <person name="Bucao C."/>
            <person name="Bouchez O."/>
            <person name="Gislard M."/>
            <person name="Lluch J."/>
            <person name="Milhes M."/>
            <person name="Lampietro C."/>
            <person name="Lopez Roques C."/>
            <person name="Donnadieu C."/>
            <person name="Braasch I."/>
            <person name="Desvignes T."/>
            <person name="Postlethwait J."/>
            <person name="Bobe J."/>
            <person name="Guiguen Y."/>
        </authorList>
    </citation>
    <scope>NUCLEOTIDE SEQUENCE [LARGE SCALE GENOMIC DNA]</scope>
    <source>
        <strain evidence="2">M-15738</strain>
        <tissue evidence="2">Blood</tissue>
    </source>
</reference>
<feature type="compositionally biased region" description="Polar residues" evidence="1">
    <location>
        <begin position="40"/>
        <end position="49"/>
    </location>
</feature>
<dbReference type="AlphaFoldDB" id="A0AAV6HL07"/>